<evidence type="ECO:0000313" key="1">
    <source>
        <dbReference type="EMBL" id="MPC65961.1"/>
    </source>
</evidence>
<name>A0A5B7H040_PORTR</name>
<sequence length="63" mass="7058">MANIFADEFPLVYTVLVPDSPSPFQEHRTTIADLVISHDDVKKALDTLDPNSFMGPDKLHPHL</sequence>
<reference evidence="1 2" key="1">
    <citation type="submission" date="2019-05" db="EMBL/GenBank/DDBJ databases">
        <title>Another draft genome of Portunus trituberculatus and its Hox gene families provides insights of decapod evolution.</title>
        <authorList>
            <person name="Jeong J.-H."/>
            <person name="Song I."/>
            <person name="Kim S."/>
            <person name="Choi T."/>
            <person name="Kim D."/>
            <person name="Ryu S."/>
            <person name="Kim W."/>
        </authorList>
    </citation>
    <scope>NUCLEOTIDE SEQUENCE [LARGE SCALE GENOMIC DNA]</scope>
    <source>
        <tissue evidence="1">Muscle</tissue>
    </source>
</reference>
<protein>
    <submittedName>
        <fullName evidence="1">Uncharacterized protein</fullName>
    </submittedName>
</protein>
<comment type="caution">
    <text evidence="1">The sequence shown here is derived from an EMBL/GenBank/DDBJ whole genome shotgun (WGS) entry which is preliminary data.</text>
</comment>
<proteinExistence type="predicted"/>
<dbReference type="Proteomes" id="UP000324222">
    <property type="component" value="Unassembled WGS sequence"/>
</dbReference>
<dbReference type="AlphaFoldDB" id="A0A5B7H040"/>
<gene>
    <name evidence="1" type="ORF">E2C01_060102</name>
</gene>
<accession>A0A5B7H040</accession>
<dbReference type="EMBL" id="VSRR010024090">
    <property type="protein sequence ID" value="MPC65961.1"/>
    <property type="molecule type" value="Genomic_DNA"/>
</dbReference>
<organism evidence="1 2">
    <name type="scientific">Portunus trituberculatus</name>
    <name type="common">Swimming crab</name>
    <name type="synonym">Neptunus trituberculatus</name>
    <dbReference type="NCBI Taxonomy" id="210409"/>
    <lineage>
        <taxon>Eukaryota</taxon>
        <taxon>Metazoa</taxon>
        <taxon>Ecdysozoa</taxon>
        <taxon>Arthropoda</taxon>
        <taxon>Crustacea</taxon>
        <taxon>Multicrustacea</taxon>
        <taxon>Malacostraca</taxon>
        <taxon>Eumalacostraca</taxon>
        <taxon>Eucarida</taxon>
        <taxon>Decapoda</taxon>
        <taxon>Pleocyemata</taxon>
        <taxon>Brachyura</taxon>
        <taxon>Eubrachyura</taxon>
        <taxon>Portunoidea</taxon>
        <taxon>Portunidae</taxon>
        <taxon>Portuninae</taxon>
        <taxon>Portunus</taxon>
    </lineage>
</organism>
<evidence type="ECO:0000313" key="2">
    <source>
        <dbReference type="Proteomes" id="UP000324222"/>
    </source>
</evidence>
<keyword evidence="2" id="KW-1185">Reference proteome</keyword>